<dbReference type="OrthoDB" id="5835829at2759"/>
<feature type="signal peptide" evidence="13">
    <location>
        <begin position="1"/>
        <end position="22"/>
    </location>
</feature>
<keyword evidence="9" id="KW-0325">Glycoprotein</keyword>
<organism evidence="14 15">
    <name type="scientific">Equus caballus</name>
    <name type="common">Horse</name>
    <dbReference type="NCBI Taxonomy" id="9796"/>
    <lineage>
        <taxon>Eukaryota</taxon>
        <taxon>Metazoa</taxon>
        <taxon>Chordata</taxon>
        <taxon>Craniata</taxon>
        <taxon>Vertebrata</taxon>
        <taxon>Euteleostomi</taxon>
        <taxon>Mammalia</taxon>
        <taxon>Eutheria</taxon>
        <taxon>Laurasiatheria</taxon>
        <taxon>Perissodactyla</taxon>
        <taxon>Equidae</taxon>
        <taxon>Equus</taxon>
    </lineage>
</organism>
<evidence type="ECO:0000256" key="13">
    <source>
        <dbReference type="RuleBase" id="RU362059"/>
    </source>
</evidence>
<dbReference type="Bgee" id="ENSECAG00000034415">
    <property type="expression patterns" value="Expressed in liver and 6 other cell types or tissues"/>
</dbReference>
<reference evidence="14" key="2">
    <citation type="submission" date="2025-05" db="UniProtKB">
        <authorList>
            <consortium name="Ensembl"/>
        </authorList>
    </citation>
    <scope>IDENTIFICATION</scope>
    <source>
        <strain evidence="14">Thoroughbred</strain>
    </source>
</reference>
<dbReference type="InterPro" id="IPR035595">
    <property type="entry name" value="UDP_glycos_trans_CS"/>
</dbReference>
<dbReference type="InterPro" id="IPR050271">
    <property type="entry name" value="UDP-glycosyltransferase"/>
</dbReference>
<comment type="similarity">
    <text evidence="2 12">Belongs to the UDP-glycosyltransferase family.</text>
</comment>
<proteinExistence type="inferred from homology"/>
<evidence type="ECO:0000256" key="12">
    <source>
        <dbReference type="RuleBase" id="RU003718"/>
    </source>
</evidence>
<evidence type="ECO:0000256" key="5">
    <source>
        <dbReference type="ARBA" id="ARBA00022692"/>
    </source>
</evidence>
<evidence type="ECO:0000256" key="7">
    <source>
        <dbReference type="ARBA" id="ARBA00022989"/>
    </source>
</evidence>
<evidence type="ECO:0000256" key="8">
    <source>
        <dbReference type="ARBA" id="ARBA00023136"/>
    </source>
</evidence>
<dbReference type="PROSITE" id="PS00375">
    <property type="entry name" value="UDPGT"/>
    <property type="match status" value="1"/>
</dbReference>
<evidence type="ECO:0000256" key="3">
    <source>
        <dbReference type="ARBA" id="ARBA00022676"/>
    </source>
</evidence>
<comment type="subcellular location">
    <subcellularLocation>
        <location evidence="13">Membrane</location>
        <topology evidence="13">Single-pass membrane protein</topology>
    </subcellularLocation>
    <subcellularLocation>
        <location evidence="1">Membrane</location>
        <topology evidence="1">Single-pass type I membrane protein</topology>
    </subcellularLocation>
</comment>
<dbReference type="InterPro" id="IPR002213">
    <property type="entry name" value="UDP_glucos_trans"/>
</dbReference>
<feature type="transmembrane region" description="Helical" evidence="13">
    <location>
        <begin position="488"/>
        <end position="515"/>
    </location>
</feature>
<keyword evidence="7 13" id="KW-1133">Transmembrane helix</keyword>
<dbReference type="OMA" id="YASFQRP"/>
<dbReference type="FunFam" id="3.40.50.2000:FF:000094">
    <property type="entry name" value="UDP-glucuronosyltransferase"/>
    <property type="match status" value="1"/>
</dbReference>
<comment type="function">
    <text evidence="10">UDP-glucuronosyltransferases catalyze phase II biotransformation reactions in which lipophilic substrates are conjugated with glucuronic acid to increase water solubility and enhance excretion. They are of major importance in the conjugation and subsequent elimination of potentially toxic xenobiotics and endogenous compounds.</text>
</comment>
<reference evidence="14 15" key="1">
    <citation type="journal article" date="2009" name="Science">
        <title>Genome sequence, comparative analysis, and population genetics of the domestic horse.</title>
        <authorList>
            <consortium name="Broad Institute Genome Sequencing Platform"/>
            <consortium name="Broad Institute Whole Genome Assembly Team"/>
            <person name="Wade C.M."/>
            <person name="Giulotto E."/>
            <person name="Sigurdsson S."/>
            <person name="Zoli M."/>
            <person name="Gnerre S."/>
            <person name="Imsland F."/>
            <person name="Lear T.L."/>
            <person name="Adelson D.L."/>
            <person name="Bailey E."/>
            <person name="Bellone R.R."/>
            <person name="Bloecker H."/>
            <person name="Distl O."/>
            <person name="Edgar R.C."/>
            <person name="Garber M."/>
            <person name="Leeb T."/>
            <person name="Mauceli E."/>
            <person name="MacLeod J.N."/>
            <person name="Penedo M.C.T."/>
            <person name="Raison J.M."/>
            <person name="Sharpe T."/>
            <person name="Vogel J."/>
            <person name="Andersson L."/>
            <person name="Antczak D.F."/>
            <person name="Biagi T."/>
            <person name="Binns M.M."/>
            <person name="Chowdhary B.P."/>
            <person name="Coleman S.J."/>
            <person name="Della Valle G."/>
            <person name="Fryc S."/>
            <person name="Guerin G."/>
            <person name="Hasegawa T."/>
            <person name="Hill E.W."/>
            <person name="Jurka J."/>
            <person name="Kiialainen A."/>
            <person name="Lindgren G."/>
            <person name="Liu J."/>
            <person name="Magnani E."/>
            <person name="Mickelson J.R."/>
            <person name="Murray J."/>
            <person name="Nergadze S.G."/>
            <person name="Onofrio R."/>
            <person name="Pedroni S."/>
            <person name="Piras M.F."/>
            <person name="Raudsepp T."/>
            <person name="Rocchi M."/>
            <person name="Roeed K.H."/>
            <person name="Ryder O.A."/>
            <person name="Searle S."/>
            <person name="Skow L."/>
            <person name="Swinburne J.E."/>
            <person name="Syvaenen A.C."/>
            <person name="Tozaki T."/>
            <person name="Valberg S.J."/>
            <person name="Vaudin M."/>
            <person name="White J.R."/>
            <person name="Zody M.C."/>
            <person name="Lander E.S."/>
            <person name="Lindblad-Toh K."/>
        </authorList>
    </citation>
    <scope>NUCLEOTIDE SEQUENCE [LARGE SCALE GENOMIC DNA]</scope>
    <source>
        <strain evidence="14 15">Thoroughbred</strain>
    </source>
</reference>
<name>A0A3Q2GVS0_HORSE</name>
<evidence type="ECO:0000313" key="14">
    <source>
        <dbReference type="Ensembl" id="ENSECAP00000024501.1"/>
    </source>
</evidence>
<dbReference type="CDD" id="cd03784">
    <property type="entry name" value="GT1_Gtf-like"/>
    <property type="match status" value="1"/>
</dbReference>
<keyword evidence="4 12" id="KW-0808">Transferase</keyword>
<keyword evidence="8 13" id="KW-0472">Membrane</keyword>
<dbReference type="Ensembl" id="ENSECAT00000046282.3">
    <property type="protein sequence ID" value="ENSECAP00000028752.1"/>
    <property type="gene ID" value="ENSECAG00000050016.1"/>
</dbReference>
<gene>
    <name evidence="14" type="primary">LOC111769800</name>
</gene>
<accession>A0A3Q2I1Z6</accession>
<dbReference type="Ensembl" id="ENSECAT00000046735.3">
    <property type="protein sequence ID" value="ENSECAP00000024501.1"/>
    <property type="gene ID" value="ENSECAG00000035248.3"/>
</dbReference>
<evidence type="ECO:0000256" key="4">
    <source>
        <dbReference type="ARBA" id="ARBA00022679"/>
    </source>
</evidence>
<evidence type="ECO:0000256" key="9">
    <source>
        <dbReference type="ARBA" id="ARBA00023180"/>
    </source>
</evidence>
<evidence type="ECO:0000256" key="6">
    <source>
        <dbReference type="ARBA" id="ARBA00022729"/>
    </source>
</evidence>
<dbReference type="Proteomes" id="UP000002281">
    <property type="component" value="Chromosome 21"/>
</dbReference>
<dbReference type="Gene3D" id="3.40.50.2000">
    <property type="entry name" value="Glycogen Phosphorylase B"/>
    <property type="match status" value="2"/>
</dbReference>
<keyword evidence="6 13" id="KW-0732">Signal</keyword>
<dbReference type="SUPFAM" id="SSF53756">
    <property type="entry name" value="UDP-Glycosyltransferase/glycogen phosphorylase"/>
    <property type="match status" value="1"/>
</dbReference>
<protein>
    <recommendedName>
        <fullName evidence="13">UDP-glucuronosyltransferase</fullName>
        <ecNumber evidence="13">2.4.1.17</ecNumber>
    </recommendedName>
</protein>
<keyword evidence="15" id="KW-1185">Reference proteome</keyword>
<comment type="catalytic activity">
    <reaction evidence="11 13">
        <text>glucuronate acceptor + UDP-alpha-D-glucuronate = acceptor beta-D-glucuronoside + UDP + H(+)</text>
        <dbReference type="Rhea" id="RHEA:21032"/>
        <dbReference type="ChEBI" id="CHEBI:15378"/>
        <dbReference type="ChEBI" id="CHEBI:58052"/>
        <dbReference type="ChEBI" id="CHEBI:58223"/>
        <dbReference type="ChEBI" id="CHEBI:132367"/>
        <dbReference type="ChEBI" id="CHEBI:132368"/>
        <dbReference type="EC" id="2.4.1.17"/>
    </reaction>
</comment>
<keyword evidence="3 12" id="KW-0328">Glycosyltransferase</keyword>
<dbReference type="FunFam" id="3.40.50.2000:FF:000155">
    <property type="entry name" value="UDP-glucuronosyltransferase"/>
    <property type="match status" value="1"/>
</dbReference>
<feature type="chain" id="PRO_5044516021" description="UDP-glucuronosyltransferase" evidence="13">
    <location>
        <begin position="23"/>
        <end position="523"/>
    </location>
</feature>
<dbReference type="GeneTree" id="ENSGT00940000161263"/>
<evidence type="ECO:0000256" key="11">
    <source>
        <dbReference type="ARBA" id="ARBA00047475"/>
    </source>
</evidence>
<dbReference type="GO" id="GO:0015020">
    <property type="term" value="F:glucuronosyltransferase activity"/>
    <property type="evidence" value="ECO:0000318"/>
    <property type="project" value="GO_Central"/>
</dbReference>
<evidence type="ECO:0000256" key="10">
    <source>
        <dbReference type="ARBA" id="ARBA00037451"/>
    </source>
</evidence>
<evidence type="ECO:0000313" key="15">
    <source>
        <dbReference type="Proteomes" id="UP000002281"/>
    </source>
</evidence>
<accession>A0A3Q2GVS0</accession>
<dbReference type="AlphaFoldDB" id="A0A3Q2GVS0"/>
<dbReference type="PANTHER" id="PTHR48043">
    <property type="entry name" value="EG:EG0003.4 PROTEIN-RELATED"/>
    <property type="match status" value="1"/>
</dbReference>
<evidence type="ECO:0000256" key="1">
    <source>
        <dbReference type="ARBA" id="ARBA00004479"/>
    </source>
</evidence>
<dbReference type="Pfam" id="PF00201">
    <property type="entry name" value="UDPGT"/>
    <property type="match status" value="1"/>
</dbReference>
<keyword evidence="5 13" id="KW-0812">Transmembrane</keyword>
<dbReference type="GO" id="GO:0043541">
    <property type="term" value="C:UDP-N-acetylglucosamine transferase complex"/>
    <property type="evidence" value="ECO:0000318"/>
    <property type="project" value="GO_Central"/>
</dbReference>
<dbReference type="PANTHER" id="PTHR48043:SF24">
    <property type="entry name" value="UDP-GLUCURONOSYLTRANSFERASE 3A2"/>
    <property type="match status" value="1"/>
</dbReference>
<sequence>MGSLRALLLISSLLPGLLLSEAAKILTLSLLGGSHFLLMDRVSQILQDHGHNVTMLLQRANLLIPGFKEEEKSYQVITWLPPEDYNKEFMNFFDSFMKDALDGRDSFADFLKLMELLSLQCSHLLKRNDIMDSLKNENFDLVIVESFDFCPFLVAEKLGKPYVSILPSSFDAVDFGQPRPLSYVPTLHSFLTDHMDFWGRLKNFLMFLNFSMRQRQIHSKFDNTIKEHFPEGSRPVLSHLLKKAELWFVNSDFAFDFARPLLPNTVYVGGLMAKPVKAVPQEFENFIAKFGDSGFVLVALGSMISGSSSQEFLKEMNTAFAHLPQGVLWRCKPSYWPKDIKLAANVKIVDWLPQSDLLAHPHIRLFVTHGGINSIMEAIQHGVPMVGIPVFGDQPENLFRVEAKNFGVSIQLKQIKAETLSLKMKQVIEDKRYKSAAVAASIIRRSHPLTPAQRLVGWTNHILQTGGAAHLKPHAFQQPWYEQYLLDVFLFLLVLTVGTMWLCGKLLGMVARWLCGTRKLKKP</sequence>
<evidence type="ECO:0000256" key="2">
    <source>
        <dbReference type="ARBA" id="ARBA00009995"/>
    </source>
</evidence>
<dbReference type="EC" id="2.4.1.17" evidence="13"/>